<reference evidence="2 3" key="1">
    <citation type="submission" date="2019-02" db="EMBL/GenBank/DDBJ databases">
        <title>Deep-cultivation of Planctomycetes and their phenomic and genomic characterization uncovers novel biology.</title>
        <authorList>
            <person name="Wiegand S."/>
            <person name="Jogler M."/>
            <person name="Boedeker C."/>
            <person name="Pinto D."/>
            <person name="Vollmers J."/>
            <person name="Rivas-Marin E."/>
            <person name="Kohn T."/>
            <person name="Peeters S.H."/>
            <person name="Heuer A."/>
            <person name="Rast P."/>
            <person name="Oberbeckmann S."/>
            <person name="Bunk B."/>
            <person name="Jeske O."/>
            <person name="Meyerdierks A."/>
            <person name="Storesund J.E."/>
            <person name="Kallscheuer N."/>
            <person name="Luecker S."/>
            <person name="Lage O.M."/>
            <person name="Pohl T."/>
            <person name="Merkel B.J."/>
            <person name="Hornburger P."/>
            <person name="Mueller R.-W."/>
            <person name="Bruemmer F."/>
            <person name="Labrenz M."/>
            <person name="Spormann A.M."/>
            <person name="Op Den Camp H."/>
            <person name="Overmann J."/>
            <person name="Amann R."/>
            <person name="Jetten M.S.M."/>
            <person name="Mascher T."/>
            <person name="Medema M.H."/>
            <person name="Devos D.P."/>
            <person name="Kaster A.-K."/>
            <person name="Ovreas L."/>
            <person name="Rohde M."/>
            <person name="Galperin M.Y."/>
            <person name="Jogler C."/>
        </authorList>
    </citation>
    <scope>NUCLEOTIDE SEQUENCE [LARGE SCALE GENOMIC DNA]</scope>
    <source>
        <strain evidence="2 3">V7</strain>
    </source>
</reference>
<dbReference type="SUPFAM" id="SSF52833">
    <property type="entry name" value="Thioredoxin-like"/>
    <property type="match status" value="1"/>
</dbReference>
<dbReference type="GO" id="GO:0004853">
    <property type="term" value="F:uroporphyrinogen decarboxylase activity"/>
    <property type="evidence" value="ECO:0007669"/>
    <property type="project" value="UniProtKB-EC"/>
</dbReference>
<dbReference type="PANTHER" id="PTHR47099:SF1">
    <property type="entry name" value="METHYLCOBAMIDE:COM METHYLTRANSFERASE MTBA"/>
    <property type="match status" value="1"/>
</dbReference>
<dbReference type="InterPro" id="IPR000257">
    <property type="entry name" value="Uroporphyrinogen_deCOase"/>
</dbReference>
<accession>A0A5C6FK48</accession>
<dbReference type="Gene3D" id="3.20.20.210">
    <property type="match status" value="1"/>
</dbReference>
<dbReference type="SUPFAM" id="SSF51726">
    <property type="entry name" value="UROD/MetE-like"/>
    <property type="match status" value="1"/>
</dbReference>
<feature type="domain" description="Uroporphyrinogen decarboxylase (URO-D)" evidence="1">
    <location>
        <begin position="12"/>
        <end position="338"/>
    </location>
</feature>
<dbReference type="Proteomes" id="UP000316476">
    <property type="component" value="Unassembled WGS sequence"/>
</dbReference>
<protein>
    <submittedName>
        <fullName evidence="2">Uroporphyrinogen decarboxylase</fullName>
        <ecNumber evidence="2">4.1.1.37</ecNumber>
    </submittedName>
</protein>
<name>A0A5C6FK48_9PLAN</name>
<dbReference type="InterPro" id="IPR036249">
    <property type="entry name" value="Thioredoxin-like_sf"/>
</dbReference>
<dbReference type="Gene3D" id="3.40.30.10">
    <property type="entry name" value="Glutaredoxin"/>
    <property type="match status" value="2"/>
</dbReference>
<dbReference type="CDD" id="cd03465">
    <property type="entry name" value="URO-D_like"/>
    <property type="match status" value="1"/>
</dbReference>
<proteinExistence type="predicted"/>
<dbReference type="GO" id="GO:0006779">
    <property type="term" value="P:porphyrin-containing compound biosynthetic process"/>
    <property type="evidence" value="ECO:0007669"/>
    <property type="project" value="InterPro"/>
</dbReference>
<dbReference type="Pfam" id="PF01208">
    <property type="entry name" value="URO-D"/>
    <property type="match status" value="1"/>
</dbReference>
<gene>
    <name evidence="2" type="primary">hemE_3</name>
    <name evidence="2" type="ORF">V7x_42050</name>
</gene>
<dbReference type="RefSeq" id="WP_197138032.1">
    <property type="nucleotide sequence ID" value="NZ_SJPZ01000002.1"/>
</dbReference>
<dbReference type="PANTHER" id="PTHR47099">
    <property type="entry name" value="METHYLCOBAMIDE:COM METHYLTRANSFERASE MTBA"/>
    <property type="match status" value="1"/>
</dbReference>
<comment type="caution">
    <text evidence="2">The sequence shown here is derived from an EMBL/GenBank/DDBJ whole genome shotgun (WGS) entry which is preliminary data.</text>
</comment>
<evidence type="ECO:0000313" key="2">
    <source>
        <dbReference type="EMBL" id="TWU62470.1"/>
    </source>
</evidence>
<evidence type="ECO:0000313" key="3">
    <source>
        <dbReference type="Proteomes" id="UP000316476"/>
    </source>
</evidence>
<organism evidence="2 3">
    <name type="scientific">Crateriforma conspicua</name>
    <dbReference type="NCBI Taxonomy" id="2527996"/>
    <lineage>
        <taxon>Bacteria</taxon>
        <taxon>Pseudomonadati</taxon>
        <taxon>Planctomycetota</taxon>
        <taxon>Planctomycetia</taxon>
        <taxon>Planctomycetales</taxon>
        <taxon>Planctomycetaceae</taxon>
        <taxon>Crateriforma</taxon>
    </lineage>
</organism>
<dbReference type="AlphaFoldDB" id="A0A5C6FK48"/>
<dbReference type="InterPro" id="IPR052024">
    <property type="entry name" value="Methanogen_methyltrans"/>
</dbReference>
<keyword evidence="2" id="KW-0456">Lyase</keyword>
<dbReference type="EMBL" id="SJPZ01000002">
    <property type="protein sequence ID" value="TWU62470.1"/>
    <property type="molecule type" value="Genomic_DNA"/>
</dbReference>
<sequence length="550" mass="60131">MSTSTHLSVGGKELVHAAISGQRTDRAPWVPFVGCHAGALMGVGADEYLKSADLMHRGVNLAIDRYQADGIPVAFDLQIEAEALGCELRWSTDTPPAVVDHPLAQDTPLDQLKIPGPDEGRIPIVLDATRRLRADHPDTALYGLVTGPFTLALHLQGTDIFMRMFDDPESVQRLLKFCSDVAIAMSRYYVEAGCDVIAIVDPMTSQIGPDQFKQFVTPYAKPVFESIRTSGGLSSFFVCGHAQQNVEAMCQCGPDNVCVDENIPLDFVRDTCRDNQASFGGNLQLTTVLLLGSPEDAEKNAVECLKVGDNTGFVLAPGCDLPYATPPENLEAVGQLVRDTYRQEAVMAMSESADIQDIPDMSGYGQGDHVIVDIITLDSESCAPCQYMVEAVEKIAPDFDGIVRWREHKIKTPEAIRFMTSLSVKNIPTICIDGDIAFVSRIPPKDELSAAIQKRINQKARLRIRRRQCEIHILGQNDGDTIAMKDAVDQAVLETGADVSVHLVTDPLEFIRFGVEPDETPALVTTGHQVVSTERVPDSMAIKQWVQSLQ</sequence>
<evidence type="ECO:0000259" key="1">
    <source>
        <dbReference type="Pfam" id="PF01208"/>
    </source>
</evidence>
<dbReference type="EC" id="4.1.1.37" evidence="2"/>
<dbReference type="InterPro" id="IPR038071">
    <property type="entry name" value="UROD/MetE-like_sf"/>
</dbReference>